<evidence type="ECO:0000256" key="2">
    <source>
        <dbReference type="ARBA" id="ARBA00022692"/>
    </source>
</evidence>
<keyword evidence="2 5" id="KW-0812">Transmembrane</keyword>
<evidence type="ECO:0000256" key="1">
    <source>
        <dbReference type="ARBA" id="ARBA00004141"/>
    </source>
</evidence>
<evidence type="ECO:0000256" key="4">
    <source>
        <dbReference type="ARBA" id="ARBA00023136"/>
    </source>
</evidence>
<evidence type="ECO:0000313" key="6">
    <source>
        <dbReference type="EMBL" id="KAL3229797.1"/>
    </source>
</evidence>
<accession>A0ABR4NP61</accession>
<feature type="transmembrane region" description="Helical" evidence="5">
    <location>
        <begin position="102"/>
        <end position="120"/>
    </location>
</feature>
<reference evidence="6 7" key="1">
    <citation type="submission" date="2024-05" db="EMBL/GenBank/DDBJ databases">
        <title>Long read based assembly of the Candida bracarensis genome reveals expanded adhesin content.</title>
        <authorList>
            <person name="Marcet-Houben M."/>
            <person name="Ksiezopolska E."/>
            <person name="Gabaldon T."/>
        </authorList>
    </citation>
    <scope>NUCLEOTIDE SEQUENCE [LARGE SCALE GENOMIC DNA]</scope>
    <source>
        <strain evidence="6 7">CBM6</strain>
    </source>
</reference>
<name>A0ABR4NP61_9SACH</name>
<feature type="transmembrane region" description="Helical" evidence="5">
    <location>
        <begin position="65"/>
        <end position="82"/>
    </location>
</feature>
<dbReference type="EMBL" id="JBEVYD010000011">
    <property type="protein sequence ID" value="KAL3229797.1"/>
    <property type="molecule type" value="Genomic_DNA"/>
</dbReference>
<dbReference type="InterPro" id="IPR004254">
    <property type="entry name" value="AdipoR/HlyIII-related"/>
</dbReference>
<evidence type="ECO:0000256" key="3">
    <source>
        <dbReference type="ARBA" id="ARBA00022989"/>
    </source>
</evidence>
<comment type="subcellular location">
    <subcellularLocation>
        <location evidence="1">Membrane</location>
        <topology evidence="1">Multi-pass membrane protein</topology>
    </subcellularLocation>
</comment>
<dbReference type="PANTHER" id="PTHR20855:SF95">
    <property type="entry name" value="ADIPOR-LIKE RECEPTOR IZH1"/>
    <property type="match status" value="1"/>
</dbReference>
<feature type="transmembrane region" description="Helical" evidence="5">
    <location>
        <begin position="141"/>
        <end position="159"/>
    </location>
</feature>
<evidence type="ECO:0000313" key="7">
    <source>
        <dbReference type="Proteomes" id="UP001623330"/>
    </source>
</evidence>
<keyword evidence="3 5" id="KW-1133">Transmembrane helix</keyword>
<feature type="transmembrane region" description="Helical" evidence="5">
    <location>
        <begin position="278"/>
        <end position="298"/>
    </location>
</feature>
<feature type="transmembrane region" description="Helical" evidence="5">
    <location>
        <begin position="197"/>
        <end position="219"/>
    </location>
</feature>
<dbReference type="Pfam" id="PF03006">
    <property type="entry name" value="HlyIII"/>
    <property type="match status" value="1"/>
</dbReference>
<organism evidence="6 7">
    <name type="scientific">Nakaseomyces bracarensis</name>
    <dbReference type="NCBI Taxonomy" id="273131"/>
    <lineage>
        <taxon>Eukaryota</taxon>
        <taxon>Fungi</taxon>
        <taxon>Dikarya</taxon>
        <taxon>Ascomycota</taxon>
        <taxon>Saccharomycotina</taxon>
        <taxon>Saccharomycetes</taxon>
        <taxon>Saccharomycetales</taxon>
        <taxon>Saccharomycetaceae</taxon>
        <taxon>Nakaseomyces</taxon>
    </lineage>
</organism>
<keyword evidence="4 5" id="KW-0472">Membrane</keyword>
<feature type="transmembrane region" description="Helical" evidence="5">
    <location>
        <begin position="165"/>
        <end position="185"/>
    </location>
</feature>
<sequence length="309" mass="35908">MEKKHRDQDQEKTDVFRETVVSVDKLPLWYRRYSNTRIRTGYHYVQGGGYWSCLGKLTHLNNDTVSIYMNGVCTLASLFKLVFYTDMTLVPQNPSTTMTDYIVINLFFMATTMYFGTMTLGQLLKGHSEYQCKLWNQVKQLALVVLVSCSIVTLMYYAFFDHVFLFKMFVIWTVMWMSIACIVIINDQYRRVQKLACVIISGMMSISLPIAVSIVKFGLFDSYKKQRVPFQYLTWEITLYSLSALLQLTRLPELTLSTLGDSFWIVDYLGNSDQLSQFVTVLATVVHFNTIIFAYTIVHKNPPVMFYKE</sequence>
<dbReference type="Proteomes" id="UP001623330">
    <property type="component" value="Unassembled WGS sequence"/>
</dbReference>
<comment type="caution">
    <text evidence="6">The sequence shown here is derived from an EMBL/GenBank/DDBJ whole genome shotgun (WGS) entry which is preliminary data.</text>
</comment>
<proteinExistence type="predicted"/>
<protein>
    <submittedName>
        <fullName evidence="6">ADIPOR-like receptor IZH1</fullName>
    </submittedName>
</protein>
<keyword evidence="7" id="KW-1185">Reference proteome</keyword>
<gene>
    <name evidence="6" type="ORF">RNJ44_01933</name>
</gene>
<dbReference type="PANTHER" id="PTHR20855">
    <property type="entry name" value="ADIPOR/PROGESTIN RECEPTOR-RELATED"/>
    <property type="match status" value="1"/>
</dbReference>
<evidence type="ECO:0000256" key="5">
    <source>
        <dbReference type="SAM" id="Phobius"/>
    </source>
</evidence>